<dbReference type="EMBL" id="MH046811">
    <property type="protein sequence ID" value="AZL89701.1"/>
    <property type="molecule type" value="Genomic_DNA"/>
</dbReference>
<sequence length="177" mass="21042">MSVNIYVIKKLKFIHQRSLYFIINITIMQKTYTKKTDYPTTGYKKVRCFKIIKEYDKTNYSTIVDNYDIDDYGRSDFFGDDYQGTKIILGTEKLGIAKVKIPSFTDIIHLDEEKRSPHLYVDEVKDYDDKIFDENYRCYANGYRFIVGKTTYSETRMVPGIYFNTTPDQAKKDKNYY</sequence>
<organism evidence="1">
    <name type="scientific">Megavirus baoshan</name>
    <dbReference type="NCBI Taxonomy" id="2496520"/>
    <lineage>
        <taxon>Viruses</taxon>
        <taxon>Varidnaviria</taxon>
        <taxon>Bamfordvirae</taxon>
        <taxon>Nucleocytoviricota</taxon>
        <taxon>Megaviricetes</taxon>
        <taxon>Imitervirales</taxon>
        <taxon>Mimiviridae</taxon>
        <taxon>Megamimivirinae</taxon>
        <taxon>Megavirus</taxon>
        <taxon>Megavirus baoshanense</taxon>
    </lineage>
</organism>
<name>A0A3Q8U8U4_9VIRU</name>
<proteinExistence type="predicted"/>
<evidence type="ECO:0000313" key="1">
    <source>
        <dbReference type="EMBL" id="AZL89701.1"/>
    </source>
</evidence>
<reference evidence="1" key="1">
    <citation type="submission" date="2018-03" db="EMBL/GenBank/DDBJ databases">
        <title>Draft genome sequences of Megaviruse, new member of the family Mimiviridae isolated from water in Shanghai, China.</title>
        <authorList>
            <person name="Xia Y."/>
        </authorList>
    </citation>
    <scope>NUCLEOTIDE SEQUENCE</scope>
    <source>
        <strain evidence="1">SH</strain>
    </source>
</reference>
<gene>
    <name evidence="1" type="ORF">Mb0026</name>
</gene>
<protein>
    <submittedName>
        <fullName evidence="1">Uncharacterized protein</fullName>
    </submittedName>
</protein>
<accession>A0A3Q8U8U4</accession>